<organism evidence="20">
    <name type="scientific">Echinostoma caproni</name>
    <dbReference type="NCBI Taxonomy" id="27848"/>
    <lineage>
        <taxon>Eukaryota</taxon>
        <taxon>Metazoa</taxon>
        <taxon>Spiralia</taxon>
        <taxon>Lophotrochozoa</taxon>
        <taxon>Platyhelminthes</taxon>
        <taxon>Trematoda</taxon>
        <taxon>Digenea</taxon>
        <taxon>Plagiorchiida</taxon>
        <taxon>Echinostomata</taxon>
        <taxon>Echinostomatoidea</taxon>
        <taxon>Echinostomatidae</taxon>
        <taxon>Echinostoma</taxon>
    </lineage>
</organism>
<evidence type="ECO:0000256" key="2">
    <source>
        <dbReference type="ARBA" id="ARBA00022527"/>
    </source>
</evidence>
<keyword evidence="11 15" id="KW-0067">ATP-binding</keyword>
<reference evidence="18 19" key="2">
    <citation type="submission" date="2018-11" db="EMBL/GenBank/DDBJ databases">
        <authorList>
            <consortium name="Pathogen Informatics"/>
        </authorList>
    </citation>
    <scope>NUCLEOTIDE SEQUENCE [LARGE SCALE GENOMIC DNA]</scope>
    <source>
        <strain evidence="18 19">Egypt</strain>
    </source>
</reference>
<feature type="domain" description="Protein kinase" evidence="17">
    <location>
        <begin position="35"/>
        <end position="204"/>
    </location>
</feature>
<dbReference type="FunFam" id="1.10.510.10:FF:000634">
    <property type="entry name" value="Protein kinase C"/>
    <property type="match status" value="1"/>
</dbReference>
<proteinExistence type="inferred from homology"/>
<evidence type="ECO:0000313" key="20">
    <source>
        <dbReference type="WBParaSite" id="ECPE_0001585001-mRNA-1"/>
    </source>
</evidence>
<comment type="catalytic activity">
    <reaction evidence="12">
        <text>L-threonyl-[protein] + ATP = O-phospho-L-threonyl-[protein] + ADP + H(+)</text>
        <dbReference type="Rhea" id="RHEA:46608"/>
        <dbReference type="Rhea" id="RHEA-COMP:11060"/>
        <dbReference type="Rhea" id="RHEA-COMP:11605"/>
        <dbReference type="ChEBI" id="CHEBI:15378"/>
        <dbReference type="ChEBI" id="CHEBI:30013"/>
        <dbReference type="ChEBI" id="CHEBI:30616"/>
        <dbReference type="ChEBI" id="CHEBI:61977"/>
        <dbReference type="ChEBI" id="CHEBI:456216"/>
        <dbReference type="EC" id="2.7.11.1"/>
    </reaction>
</comment>
<dbReference type="PANTHER" id="PTHR24356:SF240">
    <property type="entry name" value="PROTEIN KINASE C"/>
    <property type="match status" value="1"/>
</dbReference>
<dbReference type="Pfam" id="PF00069">
    <property type="entry name" value="Pkinase"/>
    <property type="match status" value="1"/>
</dbReference>
<protein>
    <submittedName>
        <fullName evidence="20">Protein kinase domain-containing protein</fullName>
    </submittedName>
</protein>
<accession>A0A183B9C5</accession>
<keyword evidence="3" id="KW-0597">Phosphoprotein</keyword>
<comment type="catalytic activity">
    <reaction evidence="13">
        <text>L-seryl-[protein] + ATP = O-phospho-L-seryl-[protein] + ADP + H(+)</text>
        <dbReference type="Rhea" id="RHEA:17989"/>
        <dbReference type="Rhea" id="RHEA-COMP:9863"/>
        <dbReference type="Rhea" id="RHEA-COMP:11604"/>
        <dbReference type="ChEBI" id="CHEBI:15378"/>
        <dbReference type="ChEBI" id="CHEBI:29999"/>
        <dbReference type="ChEBI" id="CHEBI:30616"/>
        <dbReference type="ChEBI" id="CHEBI:83421"/>
        <dbReference type="ChEBI" id="CHEBI:456216"/>
        <dbReference type="EC" id="2.7.11.1"/>
    </reaction>
</comment>
<keyword evidence="2 16" id="KW-0723">Serine/threonine-protein kinase</keyword>
<evidence type="ECO:0000256" key="8">
    <source>
        <dbReference type="ARBA" id="ARBA00022771"/>
    </source>
</evidence>
<feature type="binding site" evidence="15">
    <location>
        <position position="64"/>
    </location>
    <ligand>
        <name>ATP</name>
        <dbReference type="ChEBI" id="CHEBI:30616"/>
    </ligand>
</feature>
<dbReference type="InterPro" id="IPR000719">
    <property type="entry name" value="Prot_kinase_dom"/>
</dbReference>
<dbReference type="Gene3D" id="1.10.510.10">
    <property type="entry name" value="Transferase(Phosphotransferase) domain 1"/>
    <property type="match status" value="1"/>
</dbReference>
<evidence type="ECO:0000256" key="6">
    <source>
        <dbReference type="ARBA" id="ARBA00022737"/>
    </source>
</evidence>
<keyword evidence="8" id="KW-0863">Zinc-finger</keyword>
<keyword evidence="5" id="KW-0479">Metal-binding</keyword>
<evidence type="ECO:0000256" key="4">
    <source>
        <dbReference type="ARBA" id="ARBA00022679"/>
    </source>
</evidence>
<evidence type="ECO:0000256" key="14">
    <source>
        <dbReference type="ARBA" id="ARBA00056408"/>
    </source>
</evidence>
<dbReference type="AlphaFoldDB" id="A0A183B9C5"/>
<reference evidence="20" key="1">
    <citation type="submission" date="2016-06" db="UniProtKB">
        <authorList>
            <consortium name="WormBaseParasite"/>
        </authorList>
    </citation>
    <scope>IDENTIFICATION</scope>
</reference>
<evidence type="ECO:0000256" key="3">
    <source>
        <dbReference type="ARBA" id="ARBA00022553"/>
    </source>
</evidence>
<dbReference type="OrthoDB" id="63267at2759"/>
<dbReference type="GO" id="GO:0005524">
    <property type="term" value="F:ATP binding"/>
    <property type="evidence" value="ECO:0007669"/>
    <property type="project" value="UniProtKB-UniRule"/>
</dbReference>
<dbReference type="Proteomes" id="UP000272942">
    <property type="component" value="Unassembled WGS sequence"/>
</dbReference>
<dbReference type="GO" id="GO:0035556">
    <property type="term" value="P:intracellular signal transduction"/>
    <property type="evidence" value="ECO:0007669"/>
    <property type="project" value="TreeGrafter"/>
</dbReference>
<dbReference type="InterPro" id="IPR011009">
    <property type="entry name" value="Kinase-like_dom_sf"/>
</dbReference>
<dbReference type="InterPro" id="IPR017441">
    <property type="entry name" value="Protein_kinase_ATP_BS"/>
</dbReference>
<keyword evidence="7 15" id="KW-0547">Nucleotide-binding</keyword>
<dbReference type="FunFam" id="3.30.200.20:FF:000080">
    <property type="entry name" value="Protein kinase C"/>
    <property type="match status" value="1"/>
</dbReference>
<evidence type="ECO:0000256" key="16">
    <source>
        <dbReference type="RuleBase" id="RU000304"/>
    </source>
</evidence>
<dbReference type="SUPFAM" id="SSF56112">
    <property type="entry name" value="Protein kinase-like (PK-like)"/>
    <property type="match status" value="1"/>
</dbReference>
<dbReference type="PANTHER" id="PTHR24356">
    <property type="entry name" value="SERINE/THREONINE-PROTEIN KINASE"/>
    <property type="match status" value="1"/>
</dbReference>
<evidence type="ECO:0000313" key="19">
    <source>
        <dbReference type="Proteomes" id="UP000272942"/>
    </source>
</evidence>
<dbReference type="GO" id="GO:0008270">
    <property type="term" value="F:zinc ion binding"/>
    <property type="evidence" value="ECO:0007669"/>
    <property type="project" value="UniProtKB-KW"/>
</dbReference>
<comment type="similarity">
    <text evidence="1">Belongs to the protein kinase superfamily. AGC Ser/Thr protein kinase family. PKC subfamily.</text>
</comment>
<dbReference type="InterPro" id="IPR050236">
    <property type="entry name" value="Ser_Thr_kinase_AGC"/>
</dbReference>
<evidence type="ECO:0000256" key="15">
    <source>
        <dbReference type="PROSITE-ProRule" id="PRU10141"/>
    </source>
</evidence>
<evidence type="ECO:0000256" key="9">
    <source>
        <dbReference type="ARBA" id="ARBA00022777"/>
    </source>
</evidence>
<dbReference type="PROSITE" id="PS50011">
    <property type="entry name" value="PROTEIN_KINASE_DOM"/>
    <property type="match status" value="1"/>
</dbReference>
<comment type="function">
    <text evidence="14">PKC is activated by diacylglycerol which in turn phosphorylates a range of cellular proteins. PKC also serves as the receptor for phorbol esters, a class of tumor promoters.</text>
</comment>
<dbReference type="PROSITE" id="PS00108">
    <property type="entry name" value="PROTEIN_KINASE_ST"/>
    <property type="match status" value="1"/>
</dbReference>
<dbReference type="GO" id="GO:0004674">
    <property type="term" value="F:protein serine/threonine kinase activity"/>
    <property type="evidence" value="ECO:0007669"/>
    <property type="project" value="UniProtKB-KW"/>
</dbReference>
<evidence type="ECO:0000259" key="17">
    <source>
        <dbReference type="PROSITE" id="PS50011"/>
    </source>
</evidence>
<keyword evidence="9" id="KW-0418">Kinase</keyword>
<evidence type="ECO:0000256" key="12">
    <source>
        <dbReference type="ARBA" id="ARBA00047899"/>
    </source>
</evidence>
<dbReference type="WBParaSite" id="ECPE_0001585001-mRNA-1">
    <property type="protein sequence ID" value="ECPE_0001585001-mRNA-1"/>
    <property type="gene ID" value="ECPE_0001585001"/>
</dbReference>
<evidence type="ECO:0000256" key="7">
    <source>
        <dbReference type="ARBA" id="ARBA00022741"/>
    </source>
</evidence>
<keyword evidence="6" id="KW-0677">Repeat</keyword>
<dbReference type="InterPro" id="IPR008271">
    <property type="entry name" value="Ser/Thr_kinase_AS"/>
</dbReference>
<keyword evidence="10" id="KW-0862">Zinc</keyword>
<dbReference type="Gene3D" id="3.30.200.20">
    <property type="entry name" value="Phosphorylase Kinase, domain 1"/>
    <property type="match status" value="1"/>
</dbReference>
<evidence type="ECO:0000313" key="18">
    <source>
        <dbReference type="EMBL" id="VDP93082.1"/>
    </source>
</evidence>
<keyword evidence="4" id="KW-0808">Transferase</keyword>
<dbReference type="EMBL" id="UZAN01061833">
    <property type="protein sequence ID" value="VDP93082.1"/>
    <property type="molecule type" value="Genomic_DNA"/>
</dbReference>
<dbReference type="SMART" id="SM00220">
    <property type="entry name" value="S_TKc"/>
    <property type="match status" value="1"/>
</dbReference>
<dbReference type="PROSITE" id="PS00107">
    <property type="entry name" value="PROTEIN_KINASE_ATP"/>
    <property type="match status" value="1"/>
</dbReference>
<evidence type="ECO:0000256" key="11">
    <source>
        <dbReference type="ARBA" id="ARBA00022840"/>
    </source>
</evidence>
<evidence type="ECO:0000256" key="10">
    <source>
        <dbReference type="ARBA" id="ARBA00022833"/>
    </source>
</evidence>
<evidence type="ECO:0000256" key="5">
    <source>
        <dbReference type="ARBA" id="ARBA00022723"/>
    </source>
</evidence>
<keyword evidence="19" id="KW-1185">Reference proteome</keyword>
<gene>
    <name evidence="18" type="ORF">ECPE_LOCUS15810</name>
</gene>
<sequence>MAVTLMTLIPKDPSDIQSDTGSEFQSLRLPTLKDFIFLKVLGKGSFGKVMLAEQKATGEVFAVKVLKKEVILQDEDVECTLTERRILVLAAHHPFLTALYCAFQTEDRLFFVMEYVNGGDLMFQIQRARRFDEARARFYSAEVTLALMFLHQHHIVYRDLKLDNILLDAEGHCKLADFGMCKEGMTPGKTTSTFCGTPDYIAPE</sequence>
<evidence type="ECO:0000256" key="1">
    <source>
        <dbReference type="ARBA" id="ARBA00005490"/>
    </source>
</evidence>
<name>A0A183B9C5_9TREM</name>
<evidence type="ECO:0000256" key="13">
    <source>
        <dbReference type="ARBA" id="ARBA00048679"/>
    </source>
</evidence>